<feature type="transmembrane region" description="Helical" evidence="1">
    <location>
        <begin position="430"/>
        <end position="448"/>
    </location>
</feature>
<sequence>MSNTPVTAPPAPSDQPNWSGYTRVALIMAVAGWVLFAIVGFINYGAASSHAVDAAAKVEKAKAEGGPDGLAKAEAEKAHADEEVHDSKSRFMVAYLSGFTYWLSLPVGALALLMIRYVAKTSWGLLLTRPFEAATRTLPLTIVLFLPIVGAVAYHDDKHEAPLSPYWWSGPAHAAEHDAHDVKNDAHADPGDKRQQAEKLGKLHLNKAIADRQEAERKERDENIYGYLSVPGFVVNSVIVFSVWGVLIFFLNKWGKETSNATDPRVVDRGLIKLQNISGPGLILFAIITTSAATQWTMSLEPGWSSTMFPVIFSVNTFLTTMAFGVAMFLLIADKPPFKGFMRPKFQLDMATLMLVFTLFWSYTSFSQFMLVWIGNLPEEIPFFLKRSNEHGARSFWWFVSAALIALHFALPFVLLLFRNIKLHPKRLRIVALYLMVICAVDVIWWVAPSAPAHGSFPTYLMDVGAVLGVGGVWLLYFVYQLKQRPIFPDNQAFLLPEGHHHEQH</sequence>
<feature type="transmembrane region" description="Helical" evidence="1">
    <location>
        <begin position="24"/>
        <end position="44"/>
    </location>
</feature>
<feature type="transmembrane region" description="Helical" evidence="1">
    <location>
        <begin position="353"/>
        <end position="375"/>
    </location>
</feature>
<keyword evidence="3" id="KW-1185">Reference proteome</keyword>
<keyword evidence="1" id="KW-0812">Transmembrane</keyword>
<feature type="transmembrane region" description="Helical" evidence="1">
    <location>
        <begin position="460"/>
        <end position="480"/>
    </location>
</feature>
<dbReference type="RefSeq" id="WP_210656408.1">
    <property type="nucleotide sequence ID" value="NZ_JAGKQQ010000001.1"/>
</dbReference>
<feature type="transmembrane region" description="Helical" evidence="1">
    <location>
        <begin position="138"/>
        <end position="155"/>
    </location>
</feature>
<gene>
    <name evidence="2" type="ORF">J8F10_19290</name>
</gene>
<keyword evidence="1" id="KW-1133">Transmembrane helix</keyword>
<keyword evidence="1" id="KW-0472">Membrane</keyword>
<name>A0ABS5BUK0_9BACT</name>
<feature type="transmembrane region" description="Helical" evidence="1">
    <location>
        <begin position="308"/>
        <end position="332"/>
    </location>
</feature>
<feature type="transmembrane region" description="Helical" evidence="1">
    <location>
        <begin position="277"/>
        <end position="296"/>
    </location>
</feature>
<dbReference type="EMBL" id="JAGKQQ010000001">
    <property type="protein sequence ID" value="MBP3957396.1"/>
    <property type="molecule type" value="Genomic_DNA"/>
</dbReference>
<comment type="caution">
    <text evidence="2">The sequence shown here is derived from an EMBL/GenBank/DDBJ whole genome shotgun (WGS) entry which is preliminary data.</text>
</comment>
<accession>A0ABS5BUK0</accession>
<protein>
    <recommendedName>
        <fullName evidence="4">Quinol:cytochrome C oxidoreductase</fullName>
    </recommendedName>
</protein>
<feature type="transmembrane region" description="Helical" evidence="1">
    <location>
        <begin position="395"/>
        <end position="418"/>
    </location>
</feature>
<reference evidence="2 3" key="1">
    <citation type="submission" date="2021-04" db="EMBL/GenBank/DDBJ databases">
        <authorList>
            <person name="Ivanova A."/>
        </authorList>
    </citation>
    <scope>NUCLEOTIDE SEQUENCE [LARGE SCALE GENOMIC DNA]</scope>
    <source>
        <strain evidence="2 3">G18</strain>
    </source>
</reference>
<evidence type="ECO:0000313" key="2">
    <source>
        <dbReference type="EMBL" id="MBP3957396.1"/>
    </source>
</evidence>
<dbReference type="PANTHER" id="PTHR43044:SF1">
    <property type="entry name" value="QUINOL:CYTOCHROME C OXIDOREDUCTASE QUINONE-BINDING SUBUNIT 2"/>
    <property type="match status" value="1"/>
</dbReference>
<proteinExistence type="predicted"/>
<evidence type="ECO:0008006" key="4">
    <source>
        <dbReference type="Google" id="ProtNLM"/>
    </source>
</evidence>
<evidence type="ECO:0000313" key="3">
    <source>
        <dbReference type="Proteomes" id="UP000676565"/>
    </source>
</evidence>
<dbReference type="Proteomes" id="UP000676565">
    <property type="component" value="Unassembled WGS sequence"/>
</dbReference>
<feature type="transmembrane region" description="Helical" evidence="1">
    <location>
        <begin position="99"/>
        <end position="118"/>
    </location>
</feature>
<organism evidence="2 3">
    <name type="scientific">Gemmata palustris</name>
    <dbReference type="NCBI Taxonomy" id="2822762"/>
    <lineage>
        <taxon>Bacteria</taxon>
        <taxon>Pseudomonadati</taxon>
        <taxon>Planctomycetota</taxon>
        <taxon>Planctomycetia</taxon>
        <taxon>Gemmatales</taxon>
        <taxon>Gemmataceae</taxon>
        <taxon>Gemmata</taxon>
    </lineage>
</organism>
<feature type="transmembrane region" description="Helical" evidence="1">
    <location>
        <begin position="224"/>
        <end position="251"/>
    </location>
</feature>
<evidence type="ECO:0000256" key="1">
    <source>
        <dbReference type="SAM" id="Phobius"/>
    </source>
</evidence>
<dbReference type="PANTHER" id="PTHR43044">
    <property type="match status" value="1"/>
</dbReference>